<evidence type="ECO:0000313" key="3">
    <source>
        <dbReference type="Proteomes" id="UP000193570"/>
    </source>
</evidence>
<name>A0A1X6YEL7_9RHOB</name>
<dbReference type="Proteomes" id="UP000193570">
    <property type="component" value="Unassembled WGS sequence"/>
</dbReference>
<gene>
    <name evidence="2" type="ORF">ROJ8625_00623</name>
</gene>
<dbReference type="Gene3D" id="3.40.50.300">
    <property type="entry name" value="P-loop containing nucleotide triphosphate hydrolases"/>
    <property type="match status" value="1"/>
</dbReference>
<sequence>MTRTAESPAARYKAALAEIEAGRFDSARAALTRLGMEQPRAPEIPLQLSLIAGYRGDLATRLRQIDRALALKPDDPALLDAALAAFGVAGDEARVMALLDRRVAVAKTPLHAQTDKAIWLQHAGRFADAEELLRGLIARHPDEGVLYRTLFATLTVPADDPLMPGLERLLTKPKIPDAARLHGHFAMAKAREDQGAWEEVFPHLDAANRLQRIAAPYDRAAHMREQTAFRAAQDDATFAPPAATTDAPSPVFVIGPPRSGTTLAERILAGHAGVTAGGELARALRLVWTRTVSGDRVKRLSAMSGAELAALGARYRDFLRLDTGAVDGVVTDKSIQSHMVLGYLARALPDARFVAIRRDPRDTALSIYKNHFRTGTHRYATDLGDIAHALKSYRDSIAYWRARLPDRVTEIAYEDLVGDPNPTARRLAAAAGLDFAPESLDLAGGGTVRTLSVAQARQPIHAGRRAAWRRFETELQPFFDAWGDAPWD</sequence>
<dbReference type="InterPro" id="IPR011990">
    <property type="entry name" value="TPR-like_helical_dom_sf"/>
</dbReference>
<dbReference type="PANTHER" id="PTHR12788">
    <property type="entry name" value="PROTEIN-TYROSINE SULFOTRANSFERASE 2"/>
    <property type="match status" value="1"/>
</dbReference>
<dbReference type="Pfam" id="PF13469">
    <property type="entry name" value="Sulfotransfer_3"/>
    <property type="match status" value="1"/>
</dbReference>
<dbReference type="Gene3D" id="1.25.40.10">
    <property type="entry name" value="Tetratricopeptide repeat domain"/>
    <property type="match status" value="1"/>
</dbReference>
<reference evidence="2 3" key="1">
    <citation type="submission" date="2017-03" db="EMBL/GenBank/DDBJ databases">
        <authorList>
            <person name="Afonso C.L."/>
            <person name="Miller P.J."/>
            <person name="Scott M.A."/>
            <person name="Spackman E."/>
            <person name="Goraichik I."/>
            <person name="Dimitrov K.M."/>
            <person name="Suarez D.L."/>
            <person name="Swayne D.E."/>
        </authorList>
    </citation>
    <scope>NUCLEOTIDE SEQUENCE [LARGE SCALE GENOMIC DNA]</scope>
    <source>
        <strain evidence="2 3">CECT 8625</strain>
    </source>
</reference>
<dbReference type="InterPro" id="IPR026634">
    <property type="entry name" value="TPST-like"/>
</dbReference>
<dbReference type="SUPFAM" id="SSF52540">
    <property type="entry name" value="P-loop containing nucleoside triphosphate hydrolases"/>
    <property type="match status" value="1"/>
</dbReference>
<keyword evidence="3" id="KW-1185">Reference proteome</keyword>
<dbReference type="OrthoDB" id="9800698at2"/>
<dbReference type="AlphaFoldDB" id="A0A1X6YEL7"/>
<evidence type="ECO:0000313" key="2">
    <source>
        <dbReference type="EMBL" id="SLN18379.1"/>
    </source>
</evidence>
<organism evidence="2 3">
    <name type="scientific">Roseivivax jejudonensis</name>
    <dbReference type="NCBI Taxonomy" id="1529041"/>
    <lineage>
        <taxon>Bacteria</taxon>
        <taxon>Pseudomonadati</taxon>
        <taxon>Pseudomonadota</taxon>
        <taxon>Alphaproteobacteria</taxon>
        <taxon>Rhodobacterales</taxon>
        <taxon>Roseobacteraceae</taxon>
        <taxon>Roseivivax</taxon>
    </lineage>
</organism>
<dbReference type="PANTHER" id="PTHR12788:SF10">
    <property type="entry name" value="PROTEIN-TYROSINE SULFOTRANSFERASE"/>
    <property type="match status" value="1"/>
</dbReference>
<protein>
    <submittedName>
        <fullName evidence="2">Sulfotransferase domain protein</fullName>
    </submittedName>
</protein>
<proteinExistence type="predicted"/>
<dbReference type="EMBL" id="FWFK01000001">
    <property type="protein sequence ID" value="SLN18379.1"/>
    <property type="molecule type" value="Genomic_DNA"/>
</dbReference>
<evidence type="ECO:0000256" key="1">
    <source>
        <dbReference type="ARBA" id="ARBA00022679"/>
    </source>
</evidence>
<keyword evidence="1 2" id="KW-0808">Transferase</keyword>
<dbReference type="InterPro" id="IPR027417">
    <property type="entry name" value="P-loop_NTPase"/>
</dbReference>
<dbReference type="SUPFAM" id="SSF48452">
    <property type="entry name" value="TPR-like"/>
    <property type="match status" value="1"/>
</dbReference>
<dbReference type="RefSeq" id="WP_085790357.1">
    <property type="nucleotide sequence ID" value="NZ_FWFK01000001.1"/>
</dbReference>
<accession>A0A1X6YEL7</accession>
<dbReference type="GO" id="GO:0008476">
    <property type="term" value="F:protein-tyrosine sulfotransferase activity"/>
    <property type="evidence" value="ECO:0007669"/>
    <property type="project" value="InterPro"/>
</dbReference>